<dbReference type="SUPFAM" id="SSF161098">
    <property type="entry name" value="MetI-like"/>
    <property type="match status" value="1"/>
</dbReference>
<dbReference type="HOGENOM" id="CLU_036879_0_0_11"/>
<dbReference type="InterPro" id="IPR045621">
    <property type="entry name" value="BPD_transp_1_N"/>
</dbReference>
<dbReference type="Gene3D" id="1.10.3720.10">
    <property type="entry name" value="MetI-like"/>
    <property type="match status" value="1"/>
</dbReference>
<name>N0E3N4_9MICO</name>
<evidence type="ECO:0000259" key="8">
    <source>
        <dbReference type="PROSITE" id="PS50928"/>
    </source>
</evidence>
<dbReference type="Proteomes" id="UP000013167">
    <property type="component" value="Unassembled WGS sequence"/>
</dbReference>
<dbReference type="EMBL" id="CAIZ01000083">
    <property type="protein sequence ID" value="CCH69499.1"/>
    <property type="molecule type" value="Genomic_DNA"/>
</dbReference>
<evidence type="ECO:0000256" key="3">
    <source>
        <dbReference type="ARBA" id="ARBA00022475"/>
    </source>
</evidence>
<keyword evidence="2 7" id="KW-0813">Transport</keyword>
<dbReference type="InterPro" id="IPR035906">
    <property type="entry name" value="MetI-like_sf"/>
</dbReference>
<dbReference type="STRING" id="1193181.BN10_1730016"/>
<evidence type="ECO:0000256" key="1">
    <source>
        <dbReference type="ARBA" id="ARBA00004651"/>
    </source>
</evidence>
<sequence length="315" mass="34243">MGTYIIRRVLQMIPVLIGATFLIFVMVFALPGDPTDGKCGERPCSPAYIAEFKKEYNLNDNVFLRYAKYTGIWPTEQGGLLQGNLGKNYNGYKVVDDLKERYPTTAKLALVAIVFEVVIGIAAGVLTGVRKGGFLDNLVLVSTLVVISIPIFVIGALGQYFLGVKAGLFPVTVGSNPSFYELLLPGMVLGSLSIAYVSRLTRTNLVENLRADYVRTAIAKGLTRRRAVGVHALRNSLIPVVTFVGYDFGGLLGGAIVTERIFNIQGVGNYIYRGILNRDGMAVVGAVTVLVFVYLVVNLIVDLLYGVLDPRISHD</sequence>
<feature type="domain" description="ABC transmembrane type-1" evidence="8">
    <location>
        <begin position="102"/>
        <end position="305"/>
    </location>
</feature>
<dbReference type="OrthoDB" id="5169641at2"/>
<comment type="similarity">
    <text evidence="7">Belongs to the binding-protein-dependent transport system permease family.</text>
</comment>
<dbReference type="GO" id="GO:0005886">
    <property type="term" value="C:plasma membrane"/>
    <property type="evidence" value="ECO:0007669"/>
    <property type="project" value="UniProtKB-SubCell"/>
</dbReference>
<keyword evidence="10" id="KW-1185">Reference proteome</keyword>
<gene>
    <name evidence="9" type="ORF">BN10_1730016</name>
</gene>
<accession>N0E3N4</accession>
<dbReference type="PANTHER" id="PTHR43163:SF7">
    <property type="entry name" value="DIPEPTIDE-TRANSPORT INTEGRAL MEMBRANE PROTEIN ABC TRANSPORTER DPPB-RELATED"/>
    <property type="match status" value="1"/>
</dbReference>
<dbReference type="RefSeq" id="WP_010852133.1">
    <property type="nucleotide sequence ID" value="NZ_HF570956.1"/>
</dbReference>
<keyword evidence="6 7" id="KW-0472">Membrane</keyword>
<keyword evidence="4 7" id="KW-0812">Transmembrane</keyword>
<evidence type="ECO:0000256" key="5">
    <source>
        <dbReference type="ARBA" id="ARBA00022989"/>
    </source>
</evidence>
<evidence type="ECO:0000313" key="9">
    <source>
        <dbReference type="EMBL" id="CCH69499.1"/>
    </source>
</evidence>
<keyword evidence="5 7" id="KW-1133">Transmembrane helix</keyword>
<proteinExistence type="inferred from homology"/>
<feature type="transmembrane region" description="Helical" evidence="7">
    <location>
        <begin position="12"/>
        <end position="30"/>
    </location>
</feature>
<comment type="subcellular location">
    <subcellularLocation>
        <location evidence="1 7">Cell membrane</location>
        <topology evidence="1 7">Multi-pass membrane protein</topology>
    </subcellularLocation>
</comment>
<comment type="caution">
    <text evidence="9">The sequence shown here is derived from an EMBL/GenBank/DDBJ whole genome shotgun (WGS) entry which is preliminary data.</text>
</comment>
<organism evidence="9 10">
    <name type="scientific">Phycicoccus elongatus Lp2</name>
    <dbReference type="NCBI Taxonomy" id="1193181"/>
    <lineage>
        <taxon>Bacteria</taxon>
        <taxon>Bacillati</taxon>
        <taxon>Actinomycetota</taxon>
        <taxon>Actinomycetes</taxon>
        <taxon>Micrococcales</taxon>
        <taxon>Intrasporangiaceae</taxon>
        <taxon>Phycicoccus</taxon>
    </lineage>
</organism>
<protein>
    <submittedName>
        <fullName evidence="9">Putative peptide ABC transporter, permease component</fullName>
    </submittedName>
</protein>
<dbReference type="CDD" id="cd06261">
    <property type="entry name" value="TM_PBP2"/>
    <property type="match status" value="1"/>
</dbReference>
<feature type="transmembrane region" description="Helical" evidence="7">
    <location>
        <begin position="108"/>
        <end position="126"/>
    </location>
</feature>
<dbReference type="PROSITE" id="PS50928">
    <property type="entry name" value="ABC_TM1"/>
    <property type="match status" value="1"/>
</dbReference>
<feature type="transmembrane region" description="Helical" evidence="7">
    <location>
        <begin position="281"/>
        <end position="301"/>
    </location>
</feature>
<reference evidence="9 10" key="1">
    <citation type="journal article" date="2013" name="ISME J.">
        <title>A metabolic model for members of the genus Tetrasphaera involved in enhanced biological phosphorus removal.</title>
        <authorList>
            <person name="Kristiansen R."/>
            <person name="Nguyen H.T.T."/>
            <person name="Saunders A.M."/>
            <person name="Nielsen J.L."/>
            <person name="Wimmer R."/>
            <person name="Le V.Q."/>
            <person name="McIlroy S.J."/>
            <person name="Petrovski S."/>
            <person name="Seviour R.J."/>
            <person name="Calteau A."/>
            <person name="Nielsen K.L."/>
            <person name="Nielsen P.H."/>
        </authorList>
    </citation>
    <scope>NUCLEOTIDE SEQUENCE [LARGE SCALE GENOMIC DNA]</scope>
    <source>
        <strain evidence="9 10">Lp2</strain>
    </source>
</reference>
<dbReference type="GO" id="GO:0055085">
    <property type="term" value="P:transmembrane transport"/>
    <property type="evidence" value="ECO:0007669"/>
    <property type="project" value="InterPro"/>
</dbReference>
<feature type="transmembrane region" description="Helical" evidence="7">
    <location>
        <begin position="182"/>
        <end position="200"/>
    </location>
</feature>
<evidence type="ECO:0000313" key="10">
    <source>
        <dbReference type="Proteomes" id="UP000013167"/>
    </source>
</evidence>
<evidence type="ECO:0000256" key="6">
    <source>
        <dbReference type="ARBA" id="ARBA00023136"/>
    </source>
</evidence>
<dbReference type="AlphaFoldDB" id="N0E3N4"/>
<dbReference type="Pfam" id="PF00528">
    <property type="entry name" value="BPD_transp_1"/>
    <property type="match status" value="1"/>
</dbReference>
<evidence type="ECO:0000256" key="7">
    <source>
        <dbReference type="RuleBase" id="RU363032"/>
    </source>
</evidence>
<dbReference type="InterPro" id="IPR000515">
    <property type="entry name" value="MetI-like"/>
</dbReference>
<evidence type="ECO:0000256" key="4">
    <source>
        <dbReference type="ARBA" id="ARBA00022692"/>
    </source>
</evidence>
<evidence type="ECO:0000256" key="2">
    <source>
        <dbReference type="ARBA" id="ARBA00022448"/>
    </source>
</evidence>
<dbReference type="Pfam" id="PF19300">
    <property type="entry name" value="BPD_transp_1_N"/>
    <property type="match status" value="1"/>
</dbReference>
<feature type="transmembrane region" description="Helical" evidence="7">
    <location>
        <begin position="138"/>
        <end position="162"/>
    </location>
</feature>
<dbReference type="eggNOG" id="COG0601">
    <property type="taxonomic scope" value="Bacteria"/>
</dbReference>
<dbReference type="PANTHER" id="PTHR43163">
    <property type="entry name" value="DIPEPTIDE TRANSPORT SYSTEM PERMEASE PROTEIN DPPB-RELATED"/>
    <property type="match status" value="1"/>
</dbReference>
<keyword evidence="3" id="KW-1003">Cell membrane</keyword>